<feature type="compositionally biased region" description="Low complexity" evidence="6">
    <location>
        <begin position="2365"/>
        <end position="2377"/>
    </location>
</feature>
<dbReference type="InterPro" id="IPR038718">
    <property type="entry name" value="SNF2-like_sf"/>
</dbReference>
<evidence type="ECO:0000256" key="6">
    <source>
        <dbReference type="SAM" id="MobiDB-lite"/>
    </source>
</evidence>
<dbReference type="GO" id="GO:0032259">
    <property type="term" value="P:methylation"/>
    <property type="evidence" value="ECO:0007669"/>
    <property type="project" value="UniProtKB-KW"/>
</dbReference>
<dbReference type="InterPro" id="IPR049730">
    <property type="entry name" value="SNF2/RAD54-like_C"/>
</dbReference>
<keyword evidence="1" id="KW-0489">Methyltransferase</keyword>
<organism evidence="8">
    <name type="scientific">Micromonas pusilla</name>
    <name type="common">Picoplanktonic green alga</name>
    <name type="synonym">Chromulina pusilla</name>
    <dbReference type="NCBI Taxonomy" id="38833"/>
    <lineage>
        <taxon>Eukaryota</taxon>
        <taxon>Viridiplantae</taxon>
        <taxon>Chlorophyta</taxon>
        <taxon>Mamiellophyceae</taxon>
        <taxon>Mamiellales</taxon>
        <taxon>Mamiellaceae</taxon>
        <taxon>Micromonas</taxon>
    </lineage>
</organism>
<feature type="region of interest" description="Disordered" evidence="6">
    <location>
        <begin position="2196"/>
        <end position="2241"/>
    </location>
</feature>
<dbReference type="SMART" id="SM00487">
    <property type="entry name" value="DEXDc"/>
    <property type="match status" value="1"/>
</dbReference>
<name>A0A7S0GZJ8_MICPS</name>
<feature type="compositionally biased region" description="Basic and acidic residues" evidence="6">
    <location>
        <begin position="1640"/>
        <end position="1659"/>
    </location>
</feature>
<dbReference type="InterPro" id="IPR027417">
    <property type="entry name" value="P-loop_NTPase"/>
</dbReference>
<dbReference type="InterPro" id="IPR050628">
    <property type="entry name" value="SNF2_RAD54_helicase_TF"/>
</dbReference>
<feature type="region of interest" description="Disordered" evidence="6">
    <location>
        <begin position="2365"/>
        <end position="2392"/>
    </location>
</feature>
<protein>
    <recommendedName>
        <fullName evidence="7">Helicase C-terminal domain-containing protein</fullName>
    </recommendedName>
</protein>
<dbReference type="SUPFAM" id="SSF53335">
    <property type="entry name" value="S-adenosyl-L-methionine-dependent methyltransferases"/>
    <property type="match status" value="1"/>
</dbReference>
<dbReference type="InterPro" id="IPR001525">
    <property type="entry name" value="C5_MeTfrase"/>
</dbReference>
<evidence type="ECO:0000313" key="8">
    <source>
        <dbReference type="EMBL" id="CAD8446623.1"/>
    </source>
</evidence>
<feature type="region of interest" description="Disordered" evidence="6">
    <location>
        <begin position="1640"/>
        <end position="1786"/>
    </location>
</feature>
<evidence type="ECO:0000259" key="7">
    <source>
        <dbReference type="PROSITE" id="PS51194"/>
    </source>
</evidence>
<keyword evidence="5" id="KW-0067">ATP-binding</keyword>
<dbReference type="InterPro" id="IPR000330">
    <property type="entry name" value="SNF2_N"/>
</dbReference>
<feature type="region of interest" description="Disordered" evidence="6">
    <location>
        <begin position="1"/>
        <end position="164"/>
    </location>
</feature>
<dbReference type="Pfam" id="PF00271">
    <property type="entry name" value="Helicase_C"/>
    <property type="match status" value="1"/>
</dbReference>
<feature type="compositionally biased region" description="Low complexity" evidence="6">
    <location>
        <begin position="25"/>
        <end position="39"/>
    </location>
</feature>
<feature type="compositionally biased region" description="Basic residues" evidence="6">
    <location>
        <begin position="1758"/>
        <end position="1775"/>
    </location>
</feature>
<dbReference type="InterPro" id="IPR001650">
    <property type="entry name" value="Helicase_C-like"/>
</dbReference>
<reference evidence="8" key="1">
    <citation type="submission" date="2021-01" db="EMBL/GenBank/DDBJ databases">
        <authorList>
            <person name="Corre E."/>
            <person name="Pelletier E."/>
            <person name="Niang G."/>
            <person name="Scheremetjew M."/>
            <person name="Finn R."/>
            <person name="Kale V."/>
            <person name="Holt S."/>
            <person name="Cochrane G."/>
            <person name="Meng A."/>
            <person name="Brown T."/>
            <person name="Cohen L."/>
        </authorList>
    </citation>
    <scope>NUCLEOTIDE SEQUENCE</scope>
    <source>
        <strain evidence="8">CCAC1681</strain>
    </source>
</reference>
<dbReference type="GO" id="GO:0008094">
    <property type="term" value="F:ATP-dependent activity, acting on DNA"/>
    <property type="evidence" value="ECO:0007669"/>
    <property type="project" value="TreeGrafter"/>
</dbReference>
<dbReference type="InterPro" id="IPR029063">
    <property type="entry name" value="SAM-dependent_MTases_sf"/>
</dbReference>
<dbReference type="GO" id="GO:0005634">
    <property type="term" value="C:nucleus"/>
    <property type="evidence" value="ECO:0007669"/>
    <property type="project" value="TreeGrafter"/>
</dbReference>
<dbReference type="Gene3D" id="3.40.50.10810">
    <property type="entry name" value="Tandem AAA-ATPase domain"/>
    <property type="match status" value="1"/>
</dbReference>
<dbReference type="PROSITE" id="PS51194">
    <property type="entry name" value="HELICASE_CTER"/>
    <property type="match status" value="1"/>
</dbReference>
<feature type="compositionally biased region" description="Acidic residues" evidence="6">
    <location>
        <begin position="111"/>
        <end position="124"/>
    </location>
</feature>
<dbReference type="PANTHER" id="PTHR45626:SF26">
    <property type="entry name" value="FAMILY HELICASE, PUTATIVE (AFU_ORTHOLOGUE AFUA_2G09120)-RELATED"/>
    <property type="match status" value="1"/>
</dbReference>
<dbReference type="Pfam" id="PF00145">
    <property type="entry name" value="DNA_methylase"/>
    <property type="match status" value="1"/>
</dbReference>
<dbReference type="Gene3D" id="3.40.50.150">
    <property type="entry name" value="Vaccinia Virus protein VP39"/>
    <property type="match status" value="1"/>
</dbReference>
<proteinExistence type="predicted"/>
<evidence type="ECO:0000256" key="1">
    <source>
        <dbReference type="ARBA" id="ARBA00022603"/>
    </source>
</evidence>
<feature type="compositionally biased region" description="Acidic residues" evidence="6">
    <location>
        <begin position="1731"/>
        <end position="1754"/>
    </location>
</feature>
<dbReference type="GO" id="GO:0008168">
    <property type="term" value="F:methyltransferase activity"/>
    <property type="evidence" value="ECO:0007669"/>
    <property type="project" value="UniProtKB-KW"/>
</dbReference>
<dbReference type="CDD" id="cd18793">
    <property type="entry name" value="SF2_C_SNF"/>
    <property type="match status" value="1"/>
</dbReference>
<gene>
    <name evidence="8" type="ORF">MSP1401_LOCUS9633</name>
</gene>
<dbReference type="GO" id="GO:0016787">
    <property type="term" value="F:hydrolase activity"/>
    <property type="evidence" value="ECO:0007669"/>
    <property type="project" value="UniProtKB-KW"/>
</dbReference>
<evidence type="ECO:0000256" key="3">
    <source>
        <dbReference type="ARBA" id="ARBA00022741"/>
    </source>
</evidence>
<accession>A0A7S0GZJ8</accession>
<evidence type="ECO:0000256" key="5">
    <source>
        <dbReference type="ARBA" id="ARBA00022840"/>
    </source>
</evidence>
<dbReference type="GO" id="GO:0005524">
    <property type="term" value="F:ATP binding"/>
    <property type="evidence" value="ECO:0007669"/>
    <property type="project" value="UniProtKB-KW"/>
</dbReference>
<feature type="compositionally biased region" description="Basic residues" evidence="6">
    <location>
        <begin position="1660"/>
        <end position="1688"/>
    </location>
</feature>
<keyword evidence="4" id="KW-0378">Hydrolase</keyword>
<evidence type="ECO:0000256" key="2">
    <source>
        <dbReference type="ARBA" id="ARBA00022679"/>
    </source>
</evidence>
<keyword evidence="3" id="KW-0547">Nucleotide-binding</keyword>
<dbReference type="EMBL" id="HBEN01011608">
    <property type="protein sequence ID" value="CAD8446623.1"/>
    <property type="molecule type" value="Transcribed_RNA"/>
</dbReference>
<dbReference type="Pfam" id="PF00176">
    <property type="entry name" value="SNF2-rel_dom"/>
    <property type="match status" value="1"/>
</dbReference>
<evidence type="ECO:0000256" key="4">
    <source>
        <dbReference type="ARBA" id="ARBA00022801"/>
    </source>
</evidence>
<feature type="compositionally biased region" description="Basic and acidic residues" evidence="6">
    <location>
        <begin position="98"/>
        <end position="110"/>
    </location>
</feature>
<feature type="domain" description="Helicase C-terminal" evidence="7">
    <location>
        <begin position="2408"/>
        <end position="2558"/>
    </location>
</feature>
<dbReference type="GO" id="GO:0006281">
    <property type="term" value="P:DNA repair"/>
    <property type="evidence" value="ECO:0007669"/>
    <property type="project" value="TreeGrafter"/>
</dbReference>
<dbReference type="SUPFAM" id="SSF52540">
    <property type="entry name" value="P-loop containing nucleoside triphosphate hydrolases"/>
    <property type="match status" value="2"/>
</dbReference>
<dbReference type="PANTHER" id="PTHR45626">
    <property type="entry name" value="TRANSCRIPTION TERMINATION FACTOR 2-RELATED"/>
    <property type="match status" value="1"/>
</dbReference>
<dbReference type="Gene3D" id="3.40.50.300">
    <property type="entry name" value="P-loop containing nucleotide triphosphate hydrolases"/>
    <property type="match status" value="1"/>
</dbReference>
<sequence length="2558" mass="281475">MVAASAKTRSPAKRGAGKPSPVITKAKTPSSPLASPTPSQRSRGRTSIKPEARSAAVAKSPTSRSRGEALSPRGTPRRGAAVKACLNMEAAAADEAAFEEKSSRRSKKDDEDYDVGMDADDAFDEPSFGMKKPPRPRSKPGTPRKPAASMRTLDSGAGDSQDTQGKCQLAENLPAIRDVQDMFHDMVKKLPELRDFIKKLGRPLRVATMCSGTESPLLALDKIGVATEREYGAKLAVDHVFSCEIEPFKQAYIERNFAPPILFRDIRELDEDQATTAYGALVDVPGYCDMLVAGTSCVDYSNLNNEQKTINEAGESGQTFRGMMTWVQKKQPPVVILENVCGAPWEEIALAFQAKGYAAHFMRVDTKRYYIPHTRTRVYLFATKVQPKPGMKAPPPGEDVHVIVDDPNRKGKEMIRLPIKYREYFDYLQELSGEIKFDNSACGKGLVFDKKKGASGKLIQHWKDQVKALERPASSTLEAFLFDSDDPRVHKGRQMLARPGEDSTRAGTDWARCESRHQRARIEEGLGARRPFTNWEGGCTMPDYAWNDWGKAQTDRVLDLMDIDYLRLAQADTDSTHKTLVWNLSQNVDRTTGSGAAGICPCLTPSMVPFVTNRGGPLVGIEALSLQGIPVDDLLLTRESEGQMSDLAGNAMTTTVVGACMLSALLLVKDTILDYSTVVKEGLAEEAKKRRASQKKGAEVGAAATSLSVGGAAYAQAAAAKVEGVPDLLAGDLALCAVVPKGDAKSYQKLLAEAGAAARLCVCEAQTGVAADIKKCRDCGHTACAKCCGRPEHNYADHVLTRGEPNDFAAKLKKTLPMRVKLEGLDVAAASAKAKALAKDAPALFGSQSSEDDSRDETWRQWHKAMETVANAEFLFRDVRRADVWIAKYVCPGTDEVTLELRMGFALAQPEWRVIVTPAPTTDEPIHEVFQHPVARMRVAPGAKHLMEGDWAVLVPVQRAFELEIEGGGALVESWQETLGMPADESRIAVIAKDRKPWTTKRFSEYKVSWKRKADKAALDLDLEGTYKLFEKCGAAQASLHKRVGNDKLNKHAEMYFFLDPIRNSKGEKDFFVFADNHRRLQYGEHRVHAARVSPEFRNSDVNAKTTYECFTDGQWMKVETLALEERKTVATLATPKNAASLGVKVGGCANAVAVMKASVTLPEVDAADWPEGDFVTLRNDRSNATFGRLAWFTSRLDLPEGVQKFVPLVVGDAKACAQLCDTACPRCAPKPPTLEWVRRADETNEKKIECREDPEQAAVFEQTLKRRPAPFVVQWRKRANAAKAKGTPSKKSGGVPHDISTGDVVIAVNPATLVHRALANITGGVARERSAARLFKDVAAPEMEWQVVRHAEMDTAAPLAPFKLTSNRRDPKAVQPPGWNVKKFPLRPEQLRSLHWMLERENAEQAPFVEEEVAESVLPALGLRMDGRARVRRLVRGGIIADQVGYGKTAITIGAILANQIKWPLPGALGTPAKPTPVRAIPTKATLVLAPSQLLRQWPREVEKFSQPGKLKKVIIRTVADITHLTVADIQDADVVICATSVLRSPLYFERLARLAGAGRMPDCKSTNAGRHFAASYHGCLAGLEAQTETLTGAGGAAAASKGVRKGKGEIQNVRIIAPKRLKGDKLVQATKAAGGKEGFRYMDKTAEAERAREEKEKSKKKTTPKSTPVKKQKATPKSTPVKKQKTTPKPTPVKKTATPVKKATEDDEVASSPRRTTPKRASAKPVTYAEDDVVDDDSDFLMDSEEETDEEFESVRRRKTVKAKSAAKAKKRTKVDDEDDEEGEDFDVVDKDHWGLDTREVRADWTEMTSPPLEMFHWRRVVVDEFTYLKPSDRCVVLGLKAEARWVLSGTPPVGAFAEIKDTAALLGTNLGSDEQPRFTKSEITKAETFQFFKERPTQQWHINRHAVAQGFLDRFVRQNIAEIDEIRSEEIPVEIALRPAERAIYLELDHYLQAMDMKAKQQKKGGNKGDRDKRLAQVLQGSATAEEALIKRCAKFELDDDEGHAMRTCQDIINVREDQLEACKKALDEKILDTRYFYQEWKETAKAMNVELFDAEDKEEDNQFIKWQSTIRGEGAGDPEGTEMLVQLLDEASEERAAEHVPKTRVPPVDSILNLKIDGAWRKGVVRGITGTQKQTLIMTFDKGFKPSKSNDFVPVSESEIRIEVKKMNPEHVKVLEDGGALAKLRRALEAKMGDDSDGGTPVGTPVKKDPASPAIASAANTPAKPTPSRKGVPKKLDGELNNQKWNIREEVRALRMLTRELIGRVRSLRFFKSVRDLQRLSADDDVQCGSCAHAQEKAGAKSPKKRPVAPAHAKKLSGVLSTCGHVGCLSCLKRLANLQECGVPGCECPARFSSVIDAESLGSEKGSGSSLKSPAKKAKGKGAVSATAQNEPLEMGSHGSKMAHLVQRIKDTPGDERILVFVQFPDLMKQVAAVLEEAGIKTLKLKGSVHQQTGALDEFQKEDLDPKKDARVLLLLSRDESASGANLTTANHAIFVHPLLTTSQYEYEASETQAIGRIRRYGQTRLVHVWRFLIKDSIDTEVFKQRTDAMTTAA</sequence>
<keyword evidence="2" id="KW-0808">Transferase</keyword>
<dbReference type="InterPro" id="IPR014001">
    <property type="entry name" value="Helicase_ATP-bd"/>
</dbReference>